<keyword evidence="11" id="KW-0449">Lipoprotein</keyword>
<evidence type="ECO:0000256" key="3">
    <source>
        <dbReference type="ARBA" id="ARBA00022475"/>
    </source>
</evidence>
<dbReference type="PANTHER" id="PTHR38686:SF1">
    <property type="entry name" value="APOLIPOPROTEIN N-ACYLTRANSFERASE"/>
    <property type="match status" value="1"/>
</dbReference>
<evidence type="ECO:0000259" key="10">
    <source>
        <dbReference type="PROSITE" id="PS50263"/>
    </source>
</evidence>
<proteinExistence type="inferred from homology"/>
<feature type="transmembrane region" description="Helical" evidence="9">
    <location>
        <begin position="501"/>
        <end position="520"/>
    </location>
</feature>
<dbReference type="SUPFAM" id="SSF56317">
    <property type="entry name" value="Carbon-nitrogen hydrolase"/>
    <property type="match status" value="1"/>
</dbReference>
<dbReference type="GO" id="GO:0016410">
    <property type="term" value="F:N-acyltransferase activity"/>
    <property type="evidence" value="ECO:0007669"/>
    <property type="project" value="UniProtKB-UniRule"/>
</dbReference>
<dbReference type="EC" id="2.3.1.269" evidence="9"/>
<evidence type="ECO:0000313" key="11">
    <source>
        <dbReference type="EMBL" id="MBB6478664.1"/>
    </source>
</evidence>
<keyword evidence="6 9" id="KW-1133">Transmembrane helix</keyword>
<organism evidence="11 12">
    <name type="scientific">Spirochaeta isovalerica</name>
    <dbReference type="NCBI Taxonomy" id="150"/>
    <lineage>
        <taxon>Bacteria</taxon>
        <taxon>Pseudomonadati</taxon>
        <taxon>Spirochaetota</taxon>
        <taxon>Spirochaetia</taxon>
        <taxon>Spirochaetales</taxon>
        <taxon>Spirochaetaceae</taxon>
        <taxon>Spirochaeta</taxon>
    </lineage>
</organism>
<reference evidence="11 12" key="1">
    <citation type="submission" date="2020-08" db="EMBL/GenBank/DDBJ databases">
        <title>Genomic Encyclopedia of Type Strains, Phase IV (KMG-IV): sequencing the most valuable type-strain genomes for metagenomic binning, comparative biology and taxonomic classification.</title>
        <authorList>
            <person name="Goeker M."/>
        </authorList>
    </citation>
    <scope>NUCLEOTIDE SEQUENCE [LARGE SCALE GENOMIC DNA]</scope>
    <source>
        <strain evidence="11 12">DSM 2461</strain>
    </source>
</reference>
<comment type="similarity">
    <text evidence="2 9">Belongs to the CN hydrolase family. Apolipoprotein N-acyltransferase subfamily.</text>
</comment>
<keyword evidence="7 9" id="KW-0472">Membrane</keyword>
<dbReference type="HAMAP" id="MF_01148">
    <property type="entry name" value="Lnt"/>
    <property type="match status" value="1"/>
</dbReference>
<dbReference type="UniPathway" id="UPA00666"/>
<evidence type="ECO:0000256" key="6">
    <source>
        <dbReference type="ARBA" id="ARBA00022989"/>
    </source>
</evidence>
<dbReference type="GO" id="GO:0005886">
    <property type="term" value="C:plasma membrane"/>
    <property type="evidence" value="ECO:0007669"/>
    <property type="project" value="UniProtKB-SubCell"/>
</dbReference>
<evidence type="ECO:0000256" key="1">
    <source>
        <dbReference type="ARBA" id="ARBA00004651"/>
    </source>
</evidence>
<feature type="transmembrane region" description="Helical" evidence="9">
    <location>
        <begin position="155"/>
        <end position="179"/>
    </location>
</feature>
<dbReference type="InterPro" id="IPR003010">
    <property type="entry name" value="C-N_Hydrolase"/>
</dbReference>
<feature type="domain" description="CN hydrolase" evidence="10">
    <location>
        <begin position="230"/>
        <end position="487"/>
    </location>
</feature>
<dbReference type="Pfam" id="PF00795">
    <property type="entry name" value="CN_hydrolase"/>
    <property type="match status" value="1"/>
</dbReference>
<evidence type="ECO:0000256" key="5">
    <source>
        <dbReference type="ARBA" id="ARBA00022692"/>
    </source>
</evidence>
<dbReference type="PANTHER" id="PTHR38686">
    <property type="entry name" value="APOLIPOPROTEIN N-ACYLTRANSFERASE"/>
    <property type="match status" value="1"/>
</dbReference>
<keyword evidence="8 9" id="KW-0012">Acyltransferase</keyword>
<evidence type="ECO:0000256" key="8">
    <source>
        <dbReference type="ARBA" id="ARBA00023315"/>
    </source>
</evidence>
<gene>
    <name evidence="9" type="primary">lnt</name>
    <name evidence="11" type="ORF">HNR50_000297</name>
</gene>
<feature type="transmembrane region" description="Helical" evidence="9">
    <location>
        <begin position="12"/>
        <end position="34"/>
    </location>
</feature>
<dbReference type="NCBIfam" id="TIGR00546">
    <property type="entry name" value="lnt"/>
    <property type="match status" value="1"/>
</dbReference>
<comment type="function">
    <text evidence="9">Catalyzes the phospholipid dependent N-acylation of the N-terminal cysteine of apolipoprotein, the last step in lipoprotein maturation.</text>
</comment>
<evidence type="ECO:0000313" key="12">
    <source>
        <dbReference type="Proteomes" id="UP000587760"/>
    </source>
</evidence>
<dbReference type="InterPro" id="IPR045378">
    <property type="entry name" value="LNT_N"/>
</dbReference>
<dbReference type="PROSITE" id="PS50263">
    <property type="entry name" value="CN_HYDROLASE"/>
    <property type="match status" value="1"/>
</dbReference>
<name>A0A841R129_9SPIO</name>
<dbReference type="GO" id="GO:0042158">
    <property type="term" value="P:lipoprotein biosynthetic process"/>
    <property type="evidence" value="ECO:0007669"/>
    <property type="project" value="UniProtKB-UniRule"/>
</dbReference>
<accession>A0A841R129</accession>
<evidence type="ECO:0000256" key="9">
    <source>
        <dbReference type="HAMAP-Rule" id="MF_01148"/>
    </source>
</evidence>
<dbReference type="InterPro" id="IPR004563">
    <property type="entry name" value="Apolipo_AcylTrfase"/>
</dbReference>
<evidence type="ECO:0000256" key="2">
    <source>
        <dbReference type="ARBA" id="ARBA00010065"/>
    </source>
</evidence>
<dbReference type="AlphaFoldDB" id="A0A841R129"/>
<comment type="catalytic activity">
    <reaction evidence="9">
        <text>N-terminal S-1,2-diacyl-sn-glyceryl-L-cysteinyl-[lipoprotein] + a glycerophospholipid = N-acyl-S-1,2-diacyl-sn-glyceryl-L-cysteinyl-[lipoprotein] + a 2-acyl-sn-glycero-3-phospholipid + H(+)</text>
        <dbReference type="Rhea" id="RHEA:48228"/>
        <dbReference type="Rhea" id="RHEA-COMP:14681"/>
        <dbReference type="Rhea" id="RHEA-COMP:14684"/>
        <dbReference type="ChEBI" id="CHEBI:15378"/>
        <dbReference type="ChEBI" id="CHEBI:136912"/>
        <dbReference type="ChEBI" id="CHEBI:140656"/>
        <dbReference type="ChEBI" id="CHEBI:140657"/>
        <dbReference type="ChEBI" id="CHEBI:140660"/>
        <dbReference type="EC" id="2.3.1.269"/>
    </reaction>
</comment>
<dbReference type="Proteomes" id="UP000587760">
    <property type="component" value="Unassembled WGS sequence"/>
</dbReference>
<keyword evidence="3 9" id="KW-1003">Cell membrane</keyword>
<feature type="transmembrane region" description="Helical" evidence="9">
    <location>
        <begin position="199"/>
        <end position="219"/>
    </location>
</feature>
<dbReference type="InterPro" id="IPR036526">
    <property type="entry name" value="C-N_Hydrolase_sf"/>
</dbReference>
<keyword evidence="4 9" id="KW-0808">Transferase</keyword>
<sequence length="527" mass="61118">MAFNKIFTRENILNLLFELFLLSLSGLIFALSFPSFLNRWGLFPLAFISLIPVFIVVHRIGFIKSIIYGAYFGYFSYSLFNFWLATFDPMAFVVVPIIYASYFLVLFPLLKLADRLFPAKGFILQIFLWLSYEFLRTKGFLGYSYGVLGYTQYNFLSLIGIADITGVAGVTFIVIYPSIIIGNALKEGIAHFKKTWREWLRPSVIWFSLFILFNIYGLVSKVNYDDTPKWRPALIQHNINSWRSGIEVFEEALDKLLEISNEALEEKPDALIWSETAFVPSIDYHLRTRVDRRRVELIHKLFDFMDQTDVPLFLGNNDLFYFGDKRVNYNSVFHYEKGELQGKYYKTHLVPFTEHFPYENIFPGIYQKILDLKVNFYGKGDEYTLFEQDGIKLAPLICFEDTFGYLSREFVLRGGDILMNLTNDSWSDEYACNIQHMGIAVFRTIENRRSMIRSTTGGFTTVIDPNGKRIAELEPFTEGYLISDVPVYNERTTIYTKFGNWLDILSIILSFSGIALGILLKIKGKKH</sequence>
<comment type="caution">
    <text evidence="11">The sequence shown here is derived from an EMBL/GenBank/DDBJ whole genome shotgun (WGS) entry which is preliminary data.</text>
</comment>
<evidence type="ECO:0000256" key="7">
    <source>
        <dbReference type="ARBA" id="ARBA00023136"/>
    </source>
</evidence>
<comment type="pathway">
    <text evidence="9">Protein modification; lipoprotein biosynthesis (N-acyl transfer).</text>
</comment>
<dbReference type="CDD" id="cd07571">
    <property type="entry name" value="ALP_N-acyl_transferase"/>
    <property type="match status" value="1"/>
</dbReference>
<feature type="transmembrane region" description="Helical" evidence="9">
    <location>
        <begin position="65"/>
        <end position="84"/>
    </location>
</feature>
<feature type="transmembrane region" description="Helical" evidence="9">
    <location>
        <begin position="90"/>
        <end position="110"/>
    </location>
</feature>
<keyword evidence="5 9" id="KW-0812">Transmembrane</keyword>
<dbReference type="RefSeq" id="WP_184742711.1">
    <property type="nucleotide sequence ID" value="NZ_JACHGJ010000001.1"/>
</dbReference>
<evidence type="ECO:0000256" key="4">
    <source>
        <dbReference type="ARBA" id="ARBA00022679"/>
    </source>
</evidence>
<feature type="transmembrane region" description="Helical" evidence="9">
    <location>
        <begin position="40"/>
        <end position="58"/>
    </location>
</feature>
<comment type="subcellular location">
    <subcellularLocation>
        <location evidence="1 9">Cell membrane</location>
        <topology evidence="1 9">Multi-pass membrane protein</topology>
    </subcellularLocation>
</comment>
<dbReference type="Gene3D" id="3.60.110.10">
    <property type="entry name" value="Carbon-nitrogen hydrolase"/>
    <property type="match status" value="1"/>
</dbReference>
<keyword evidence="12" id="KW-1185">Reference proteome</keyword>
<dbReference type="Pfam" id="PF20154">
    <property type="entry name" value="LNT_N"/>
    <property type="match status" value="1"/>
</dbReference>
<protein>
    <recommendedName>
        <fullName evidence="9">Apolipoprotein N-acyltransferase</fullName>
        <shortName evidence="9">ALP N-acyltransferase</shortName>
        <ecNumber evidence="9">2.3.1.269</ecNumber>
    </recommendedName>
</protein>
<dbReference type="EMBL" id="JACHGJ010000001">
    <property type="protein sequence ID" value="MBB6478664.1"/>
    <property type="molecule type" value="Genomic_DNA"/>
</dbReference>